<reference evidence="3 4" key="1">
    <citation type="submission" date="2018-11" db="EMBL/GenBank/DDBJ databases">
        <title>Haplotype-resolved cattle genomes.</title>
        <authorList>
            <person name="Low W.Y."/>
            <person name="Tearle R."/>
            <person name="Bickhart D.M."/>
            <person name="Rosen B.D."/>
            <person name="Koren S."/>
            <person name="Rhie A."/>
            <person name="Hiendleder S."/>
            <person name="Phillippy A.M."/>
            <person name="Smith T.P.L."/>
            <person name="Williams J.L."/>
        </authorList>
    </citation>
    <scope>NUCLEOTIDE SEQUENCE [LARGE SCALE GENOMIC DNA]</scope>
</reference>
<evidence type="ECO:0000313" key="3">
    <source>
        <dbReference type="Ensembl" id="ENSBIXP00000009679.1"/>
    </source>
</evidence>
<evidence type="ECO:0000313" key="4">
    <source>
        <dbReference type="Proteomes" id="UP000314981"/>
    </source>
</evidence>
<feature type="compositionally biased region" description="Acidic residues" evidence="1">
    <location>
        <begin position="19"/>
        <end position="29"/>
    </location>
</feature>
<feature type="domain" description="Aftiphilin clathrin-binding box" evidence="2">
    <location>
        <begin position="696"/>
        <end position="755"/>
    </location>
</feature>
<dbReference type="PANTHER" id="PTHR16156:SF9">
    <property type="entry name" value="AFTIPHILIN"/>
    <property type="match status" value="1"/>
</dbReference>
<proteinExistence type="predicted"/>
<gene>
    <name evidence="3" type="primary">AFTPH</name>
</gene>
<dbReference type="InterPro" id="IPR029205">
    <property type="entry name" value="Clathrin-bd"/>
</dbReference>
<sequence>MEPDIIRMYSSSPPPLDNGAEDDDDDEFGEFGGFSEVSPSGVGFVDFDTPDYTRPKEEFVPSNHFMPIHDFSENVDSLTSFKSIKNSNDKDITAELSSPVKGQSDVLLSTTSKEIISSKTLDTSIDGIESPRDKEVEQRQNVGTPESFSPGDFRTDLNVVHQNKQLESCNGEKPPCLEILTNGFAVLETVNPQGTDDLDAAADSKGRKPLSTYSTEYNLDYAPSPAEEFADFATFSRKERIQLEEIECAVLNDEALTIQENKINRVNELNSIKEVSLDRSCDDKGDTARKDQVCVSKISVASDRGFSRGKQGLPTLQQDEFFNSSVQSEAWSLADPAENSEASRREQCKIEENLDIFTSKCSNLCMVSTKTLDADDEVGSSKEEIRGFTDSQSLSFDPTEENVLDDSVSVKNGDSSNDFVTCNDTIEDDFGDFGTASGTTPPFVTAGTQDSMSDVTFEESSEHFPHLSEPGDDFGEFGESNTVSCQEEIIFTESDLKQTSDSLSEGCSLARKPTGTGTEPISKLEIGQEGEFGDFDSVPNIQDDCSAFQDSDDFADFSSAGPSQVVDWNAFEDEQKDSCSWAAFGDQQATESHHRKEAWQSHRTDGKIDTPGTPKVHSVSLAASKGAVAGGHLHETTTSVQTALLNRLERIFEACFPSIFVPDTEEEVTSLKHLLETSTLPIKTREALAESGELLDVWTELQDVHDAHGLRYQWGGSHSNKKLLCSLGIDTRNILFTGNKKQPVIVPMYAAGLESLPPVQFDWSSSGLTNPLDGVDPELYELTTSKLEISTSSLKVTDAFARLMSTVEKTSTSTRKPKREEHLSEEAIKVIASLPDLTFMHAKVLMFPTTLTPSTSSQEKADG</sequence>
<feature type="region of interest" description="Disordered" evidence="1">
    <location>
        <begin position="126"/>
        <end position="154"/>
    </location>
</feature>
<evidence type="ECO:0000256" key="1">
    <source>
        <dbReference type="SAM" id="MobiDB-lite"/>
    </source>
</evidence>
<keyword evidence="4" id="KW-1185">Reference proteome</keyword>
<feature type="region of interest" description="Disordered" evidence="1">
    <location>
        <begin position="1"/>
        <end position="35"/>
    </location>
</feature>
<dbReference type="PANTHER" id="PTHR16156">
    <property type="entry name" value="AFTIPHILIN A-RELATED"/>
    <property type="match status" value="1"/>
</dbReference>
<feature type="compositionally biased region" description="Basic and acidic residues" evidence="1">
    <location>
        <begin position="129"/>
        <end position="138"/>
    </location>
</feature>
<evidence type="ECO:0000259" key="2">
    <source>
        <dbReference type="Pfam" id="PF15045"/>
    </source>
</evidence>
<reference evidence="3" key="3">
    <citation type="submission" date="2025-09" db="UniProtKB">
        <authorList>
            <consortium name="Ensembl"/>
        </authorList>
    </citation>
    <scope>IDENTIFICATION</scope>
</reference>
<dbReference type="GO" id="GO:0030276">
    <property type="term" value="F:clathrin binding"/>
    <property type="evidence" value="ECO:0007669"/>
    <property type="project" value="InterPro"/>
</dbReference>
<name>A0A4W2CCL6_BOBOX</name>
<accession>A0A4W2CCL6</accession>
<dbReference type="InterPro" id="IPR046359">
    <property type="entry name" value="Aftin-like"/>
</dbReference>
<dbReference type="AlphaFoldDB" id="A0A4W2CCL6"/>
<protein>
    <submittedName>
        <fullName evidence="3">Aftiphilin</fullName>
    </submittedName>
</protein>
<organism evidence="3 4">
    <name type="scientific">Bos indicus x Bos taurus</name>
    <name type="common">Hybrid cattle</name>
    <dbReference type="NCBI Taxonomy" id="30522"/>
    <lineage>
        <taxon>Eukaryota</taxon>
        <taxon>Metazoa</taxon>
        <taxon>Chordata</taxon>
        <taxon>Craniata</taxon>
        <taxon>Vertebrata</taxon>
        <taxon>Euteleostomi</taxon>
        <taxon>Mammalia</taxon>
        <taxon>Eutheria</taxon>
        <taxon>Laurasiatheria</taxon>
        <taxon>Artiodactyla</taxon>
        <taxon>Ruminantia</taxon>
        <taxon>Pecora</taxon>
        <taxon>Bovidae</taxon>
        <taxon>Bovinae</taxon>
        <taxon>Bos</taxon>
    </lineage>
</organism>
<dbReference type="GO" id="GO:0032588">
    <property type="term" value="C:trans-Golgi network membrane"/>
    <property type="evidence" value="ECO:0007669"/>
    <property type="project" value="InterPro"/>
</dbReference>
<dbReference type="GO" id="GO:0030121">
    <property type="term" value="C:AP-1 adaptor complex"/>
    <property type="evidence" value="ECO:0007669"/>
    <property type="project" value="TreeGrafter"/>
</dbReference>
<reference evidence="3" key="2">
    <citation type="submission" date="2025-08" db="UniProtKB">
        <authorList>
            <consortium name="Ensembl"/>
        </authorList>
    </citation>
    <scope>IDENTIFICATION</scope>
</reference>
<dbReference type="Proteomes" id="UP000314981">
    <property type="component" value="Chromosome 11"/>
</dbReference>
<dbReference type="Pfam" id="PF15045">
    <property type="entry name" value="Clathrin_bdg"/>
    <property type="match status" value="1"/>
</dbReference>
<dbReference type="Ensembl" id="ENSBIXT00000018094.1">
    <property type="protein sequence ID" value="ENSBIXP00000009679.1"/>
    <property type="gene ID" value="ENSBIXG00000015330.1"/>
</dbReference>